<name>A0A7R9PQR6_TIMGE</name>
<gene>
    <name evidence="2" type="ORF">TGEB3V08_LOCUS9749</name>
</gene>
<dbReference type="AlphaFoldDB" id="A0A7R9PQR6"/>
<evidence type="ECO:0000256" key="1">
    <source>
        <dbReference type="SAM" id="MobiDB-lite"/>
    </source>
</evidence>
<sequence length="94" mass="10664">MLNYIIYRSACSRLSSVIPADQLPARIVRPVALFINTDPHTKPEKQWVTLFIDKNGVGEYFDSYEARVLPPLKKAASNQRAPIKEASRRRAGHN</sequence>
<feature type="region of interest" description="Disordered" evidence="1">
    <location>
        <begin position="74"/>
        <end position="94"/>
    </location>
</feature>
<proteinExistence type="predicted"/>
<dbReference type="EMBL" id="OE844777">
    <property type="protein sequence ID" value="CAD7606165.1"/>
    <property type="molecule type" value="Genomic_DNA"/>
</dbReference>
<organism evidence="2">
    <name type="scientific">Timema genevievae</name>
    <name type="common">Walking stick</name>
    <dbReference type="NCBI Taxonomy" id="629358"/>
    <lineage>
        <taxon>Eukaryota</taxon>
        <taxon>Metazoa</taxon>
        <taxon>Ecdysozoa</taxon>
        <taxon>Arthropoda</taxon>
        <taxon>Hexapoda</taxon>
        <taxon>Insecta</taxon>
        <taxon>Pterygota</taxon>
        <taxon>Neoptera</taxon>
        <taxon>Polyneoptera</taxon>
        <taxon>Phasmatodea</taxon>
        <taxon>Timematodea</taxon>
        <taxon>Timematoidea</taxon>
        <taxon>Timematidae</taxon>
        <taxon>Timema</taxon>
    </lineage>
</organism>
<accession>A0A7R9PQR6</accession>
<protein>
    <submittedName>
        <fullName evidence="2">Uncharacterized protein</fullName>
    </submittedName>
</protein>
<evidence type="ECO:0000313" key="2">
    <source>
        <dbReference type="EMBL" id="CAD7606165.1"/>
    </source>
</evidence>
<reference evidence="2" key="1">
    <citation type="submission" date="2020-11" db="EMBL/GenBank/DDBJ databases">
        <authorList>
            <person name="Tran Van P."/>
        </authorList>
    </citation>
    <scope>NUCLEOTIDE SEQUENCE</scope>
</reference>